<dbReference type="AlphaFoldDB" id="A0A7G7MPY4"/>
<feature type="DNA-binding region" description="H-T-H motif" evidence="2">
    <location>
        <begin position="38"/>
        <end position="57"/>
    </location>
</feature>
<dbReference type="InterPro" id="IPR050109">
    <property type="entry name" value="HTH-type_TetR-like_transc_reg"/>
</dbReference>
<accession>A0A7G7MPY4</accession>
<keyword evidence="1 2" id="KW-0238">DNA-binding</keyword>
<sequence>MTPPVKARPRAAQIAETERRVVGAAARLFVADGYAATTLTAVADAAGVGARTIYVRFGSKAALLKRVVDVAIVGDTEPVDVLGRDWMRAALTAATADERLAAAAAAGRRIMERAGPVFAVAQQAAAVEPLIEAYWDEGRAQTRHTGRVFWSRMAQDGLLDPACDLDRIVDSAAVVCAAETYLLGRRMLGWSPADYEAWLLRTTTSLTRP</sequence>
<protein>
    <submittedName>
        <fullName evidence="4">TetR/AcrR family transcriptional regulator</fullName>
    </submittedName>
</protein>
<dbReference type="InterPro" id="IPR001647">
    <property type="entry name" value="HTH_TetR"/>
</dbReference>
<name>A0A7G7MPY4_9PSEU</name>
<keyword evidence="5" id="KW-1185">Reference proteome</keyword>
<dbReference type="KEGG" id="ppel:H6H00_13740"/>
<gene>
    <name evidence="4" type="ORF">H6H00_13740</name>
</gene>
<dbReference type="Proteomes" id="UP000515728">
    <property type="component" value="Chromosome"/>
</dbReference>
<feature type="domain" description="HTH tetR-type" evidence="3">
    <location>
        <begin position="15"/>
        <end position="75"/>
    </location>
</feature>
<evidence type="ECO:0000256" key="1">
    <source>
        <dbReference type="ARBA" id="ARBA00023125"/>
    </source>
</evidence>
<dbReference type="PANTHER" id="PTHR30055:SF146">
    <property type="entry name" value="HTH-TYPE TRANSCRIPTIONAL DUAL REGULATOR CECR"/>
    <property type="match status" value="1"/>
</dbReference>
<dbReference type="PANTHER" id="PTHR30055">
    <property type="entry name" value="HTH-TYPE TRANSCRIPTIONAL REGULATOR RUTR"/>
    <property type="match status" value="1"/>
</dbReference>
<reference evidence="4 5" key="1">
    <citation type="submission" date="2020-08" db="EMBL/GenBank/DDBJ databases">
        <authorList>
            <person name="Mo P."/>
        </authorList>
    </citation>
    <scope>NUCLEOTIDE SEQUENCE [LARGE SCALE GENOMIC DNA]</scope>
    <source>
        <strain evidence="4 5">CGMCC 4.1532</strain>
    </source>
</reference>
<evidence type="ECO:0000313" key="4">
    <source>
        <dbReference type="EMBL" id="QNG54845.1"/>
    </source>
</evidence>
<organism evidence="4 5">
    <name type="scientific">Pseudonocardia petroleophila</name>
    <dbReference type="NCBI Taxonomy" id="37331"/>
    <lineage>
        <taxon>Bacteria</taxon>
        <taxon>Bacillati</taxon>
        <taxon>Actinomycetota</taxon>
        <taxon>Actinomycetes</taxon>
        <taxon>Pseudonocardiales</taxon>
        <taxon>Pseudonocardiaceae</taxon>
        <taxon>Pseudonocardia</taxon>
    </lineage>
</organism>
<dbReference type="RefSeq" id="WP_185721645.1">
    <property type="nucleotide sequence ID" value="NZ_BAAAWI010000001.1"/>
</dbReference>
<dbReference type="EMBL" id="CP060131">
    <property type="protein sequence ID" value="QNG54845.1"/>
    <property type="molecule type" value="Genomic_DNA"/>
</dbReference>
<evidence type="ECO:0000256" key="2">
    <source>
        <dbReference type="PROSITE-ProRule" id="PRU00335"/>
    </source>
</evidence>
<dbReference type="InterPro" id="IPR009057">
    <property type="entry name" value="Homeodomain-like_sf"/>
</dbReference>
<dbReference type="PROSITE" id="PS01081">
    <property type="entry name" value="HTH_TETR_1"/>
    <property type="match status" value="1"/>
</dbReference>
<dbReference type="Pfam" id="PF00440">
    <property type="entry name" value="TetR_N"/>
    <property type="match status" value="1"/>
</dbReference>
<dbReference type="GO" id="GO:0000976">
    <property type="term" value="F:transcription cis-regulatory region binding"/>
    <property type="evidence" value="ECO:0007669"/>
    <property type="project" value="TreeGrafter"/>
</dbReference>
<dbReference type="SUPFAM" id="SSF46689">
    <property type="entry name" value="Homeodomain-like"/>
    <property type="match status" value="1"/>
</dbReference>
<proteinExistence type="predicted"/>
<dbReference type="PROSITE" id="PS50977">
    <property type="entry name" value="HTH_TETR_2"/>
    <property type="match status" value="1"/>
</dbReference>
<evidence type="ECO:0000313" key="5">
    <source>
        <dbReference type="Proteomes" id="UP000515728"/>
    </source>
</evidence>
<evidence type="ECO:0000259" key="3">
    <source>
        <dbReference type="PROSITE" id="PS50977"/>
    </source>
</evidence>
<dbReference type="GO" id="GO:0003700">
    <property type="term" value="F:DNA-binding transcription factor activity"/>
    <property type="evidence" value="ECO:0007669"/>
    <property type="project" value="TreeGrafter"/>
</dbReference>
<dbReference type="PRINTS" id="PR00455">
    <property type="entry name" value="HTHTETR"/>
</dbReference>
<dbReference type="InterPro" id="IPR023772">
    <property type="entry name" value="DNA-bd_HTH_TetR-type_CS"/>
</dbReference>
<dbReference type="Gene3D" id="1.10.357.10">
    <property type="entry name" value="Tetracycline Repressor, domain 2"/>
    <property type="match status" value="1"/>
</dbReference>